<keyword evidence="1" id="KW-1133">Transmembrane helix</keyword>
<feature type="transmembrane region" description="Helical" evidence="1">
    <location>
        <begin position="304"/>
        <end position="322"/>
    </location>
</feature>
<gene>
    <name evidence="2" type="ORF">J2S41_002411</name>
</gene>
<accession>A0AAE3YKR9</accession>
<evidence type="ECO:0008006" key="4">
    <source>
        <dbReference type="Google" id="ProtNLM"/>
    </source>
</evidence>
<feature type="transmembrane region" description="Helical" evidence="1">
    <location>
        <begin position="144"/>
        <end position="165"/>
    </location>
</feature>
<evidence type="ECO:0000313" key="3">
    <source>
        <dbReference type="Proteomes" id="UP001183643"/>
    </source>
</evidence>
<comment type="caution">
    <text evidence="2">The sequence shown here is derived from an EMBL/GenBank/DDBJ whole genome shotgun (WGS) entry which is preliminary data.</text>
</comment>
<feature type="transmembrane region" description="Helical" evidence="1">
    <location>
        <begin position="108"/>
        <end position="132"/>
    </location>
</feature>
<evidence type="ECO:0000256" key="1">
    <source>
        <dbReference type="SAM" id="Phobius"/>
    </source>
</evidence>
<reference evidence="2" key="1">
    <citation type="submission" date="2023-07" db="EMBL/GenBank/DDBJ databases">
        <title>Sequencing the genomes of 1000 actinobacteria strains.</title>
        <authorList>
            <person name="Klenk H.-P."/>
        </authorList>
    </citation>
    <scope>NUCLEOTIDE SEQUENCE</scope>
    <source>
        <strain evidence="2">DSM 44707</strain>
    </source>
</reference>
<dbReference type="AlphaFoldDB" id="A0AAE3YKR9"/>
<feature type="transmembrane region" description="Helical" evidence="1">
    <location>
        <begin position="34"/>
        <end position="51"/>
    </location>
</feature>
<sequence length="340" mass="36321">MRRQLPALLLFLLAPVIGEYLLGNLPLGSADALAVYLPLVFLYGAGAVIIRECTVRAGRGWPTLLLLALAYGVVEEGIITQSLFNPAYVGLELNAYGVIPGTQTGAPWALYVLTLHSVWSIVVPIVLVEVLFPGRRRQPWLPWPMLIPAGIVYLLGAALFGFGTYVQEDFLAGPGRLAVAAGIAVTLVLAAFLLPRRRTPNDATTRPGTPWRATVLGGIAFAAGSAFFLLFILGVSERMLPPYVHVAATLAVIIGFAVVVRINTARPGWSDAHLFALAAGGVLTYCWGGVVVQSSQYDYGPLTATVQFTLIAAAVTLLVHIGRRTRKPSTPRSPSTTPTR</sequence>
<dbReference type="EMBL" id="JAVDYB010000001">
    <property type="protein sequence ID" value="MDR7275633.1"/>
    <property type="molecule type" value="Genomic_DNA"/>
</dbReference>
<name>A0AAE3YKR9_9ACTN</name>
<keyword evidence="1" id="KW-0472">Membrane</keyword>
<feature type="transmembrane region" description="Helical" evidence="1">
    <location>
        <begin position="63"/>
        <end position="88"/>
    </location>
</feature>
<proteinExistence type="predicted"/>
<feature type="transmembrane region" description="Helical" evidence="1">
    <location>
        <begin position="177"/>
        <end position="194"/>
    </location>
</feature>
<feature type="transmembrane region" description="Helical" evidence="1">
    <location>
        <begin position="242"/>
        <end position="262"/>
    </location>
</feature>
<feature type="transmembrane region" description="Helical" evidence="1">
    <location>
        <begin position="215"/>
        <end position="236"/>
    </location>
</feature>
<dbReference type="RefSeq" id="WP_310366836.1">
    <property type="nucleotide sequence ID" value="NZ_JAVDYB010000001.1"/>
</dbReference>
<keyword evidence="1" id="KW-0812">Transmembrane</keyword>
<evidence type="ECO:0000313" key="2">
    <source>
        <dbReference type="EMBL" id="MDR7275633.1"/>
    </source>
</evidence>
<organism evidence="2 3">
    <name type="scientific">Catenuloplanes atrovinosus</name>
    <dbReference type="NCBI Taxonomy" id="137266"/>
    <lineage>
        <taxon>Bacteria</taxon>
        <taxon>Bacillati</taxon>
        <taxon>Actinomycetota</taxon>
        <taxon>Actinomycetes</taxon>
        <taxon>Micromonosporales</taxon>
        <taxon>Micromonosporaceae</taxon>
        <taxon>Catenuloplanes</taxon>
    </lineage>
</organism>
<protein>
    <recommendedName>
        <fullName evidence="4">DUF998 domain-containing protein</fullName>
    </recommendedName>
</protein>
<feature type="transmembrane region" description="Helical" evidence="1">
    <location>
        <begin position="274"/>
        <end position="292"/>
    </location>
</feature>
<keyword evidence="3" id="KW-1185">Reference proteome</keyword>
<dbReference type="Proteomes" id="UP001183643">
    <property type="component" value="Unassembled WGS sequence"/>
</dbReference>